<reference evidence="2 3" key="1">
    <citation type="submission" date="2018-12" db="EMBL/GenBank/DDBJ databases">
        <title>Rubrispira sanarue gen. nov., sp., nov., a member of the order Silvanigrellales, isolated from a brackish lake in Hamamatsu Japan.</title>
        <authorList>
            <person name="Maejima Y."/>
            <person name="Iino T."/>
            <person name="Muraguchi Y."/>
            <person name="Fukuda K."/>
            <person name="Nojiri H."/>
            <person name="Ohkuma M."/>
            <person name="Moriuchi R."/>
            <person name="Dohra H."/>
            <person name="Kimbara K."/>
            <person name="Shintani M."/>
        </authorList>
    </citation>
    <scope>NUCLEOTIDE SEQUENCE [LARGE SCALE GENOMIC DNA]</scope>
    <source>
        <strain evidence="2 3">RF1110005</strain>
    </source>
</reference>
<protein>
    <submittedName>
        <fullName evidence="2">Uncharacterized protein</fullName>
    </submittedName>
</protein>
<dbReference type="PANTHER" id="PTHR38834:SF3">
    <property type="entry name" value="SOLUTE-BINDING PROTEIN FAMILY 3_N-TERMINAL DOMAIN-CONTAINING PROTEIN"/>
    <property type="match status" value="1"/>
</dbReference>
<dbReference type="SUPFAM" id="SSF53850">
    <property type="entry name" value="Periplasmic binding protein-like II"/>
    <property type="match status" value="1"/>
</dbReference>
<keyword evidence="1" id="KW-0812">Transmembrane</keyword>
<organism evidence="2 3">
    <name type="scientific">Fluviispira sanaruensis</name>
    <dbReference type="NCBI Taxonomy" id="2493639"/>
    <lineage>
        <taxon>Bacteria</taxon>
        <taxon>Pseudomonadati</taxon>
        <taxon>Bdellovibrionota</taxon>
        <taxon>Oligoflexia</taxon>
        <taxon>Silvanigrellales</taxon>
        <taxon>Silvanigrellaceae</taxon>
        <taxon>Fluviispira</taxon>
    </lineage>
</organism>
<feature type="transmembrane region" description="Helical" evidence="1">
    <location>
        <begin position="12"/>
        <end position="32"/>
    </location>
</feature>
<dbReference type="AlphaFoldDB" id="A0A4P2VL64"/>
<name>A0A4P2VL64_FLUSA</name>
<evidence type="ECO:0000256" key="1">
    <source>
        <dbReference type="SAM" id="Phobius"/>
    </source>
</evidence>
<sequence>MNFHFKMLDYKIFLIYKFNIFLRYFSFFILMISSRQVYANQTITLMTPPSPAEFYVNVAKELFKISNTEYRQEIHPLPDIFNIMKTVDQENPKIYSTVAILNEKNLNTFYNTGHIANIQTAFFSLKEAKLNINSLESAKKLNKICVWLDSVLYKYLISQGFENLAPVPTVAQCADNLYKKKADAWFNSESTVVKTVHAKKLDVKSLNKGFSPLDVTFFLAVTKNAPKDMIEKLQKADKIIKETGRYDAILTQYRDALFLPN</sequence>
<accession>A0A4P2VL64</accession>
<dbReference type="Gene3D" id="3.40.190.10">
    <property type="entry name" value="Periplasmic binding protein-like II"/>
    <property type="match status" value="2"/>
</dbReference>
<keyword evidence="3" id="KW-1185">Reference proteome</keyword>
<keyword evidence="1" id="KW-1133">Transmembrane helix</keyword>
<dbReference type="KEGG" id="sbf:JCM31447_05370"/>
<keyword evidence="1" id="KW-0472">Membrane</keyword>
<proteinExistence type="predicted"/>
<dbReference type="EMBL" id="AP019368">
    <property type="protein sequence ID" value="BBH52099.1"/>
    <property type="molecule type" value="Genomic_DNA"/>
</dbReference>
<dbReference type="RefSeq" id="WP_130606253.1">
    <property type="nucleotide sequence ID" value="NZ_AP019368.1"/>
</dbReference>
<dbReference type="OrthoDB" id="5293613at2"/>
<dbReference type="Proteomes" id="UP000291236">
    <property type="component" value="Chromosome"/>
</dbReference>
<gene>
    <name evidence="2" type="ORF">JCM31447_05370</name>
</gene>
<evidence type="ECO:0000313" key="3">
    <source>
        <dbReference type="Proteomes" id="UP000291236"/>
    </source>
</evidence>
<evidence type="ECO:0000313" key="2">
    <source>
        <dbReference type="EMBL" id="BBH52099.1"/>
    </source>
</evidence>
<dbReference type="PANTHER" id="PTHR38834">
    <property type="entry name" value="PERIPLASMIC SUBSTRATE BINDING PROTEIN FAMILY 3"/>
    <property type="match status" value="1"/>
</dbReference>